<evidence type="ECO:0000313" key="2">
    <source>
        <dbReference type="Proteomes" id="UP000008461"/>
    </source>
</evidence>
<organism evidence="1 2">
    <name type="scientific">Haliscomenobacter hydrossis (strain ATCC 27775 / DSM 1100 / LMG 10767 / O)</name>
    <dbReference type="NCBI Taxonomy" id="760192"/>
    <lineage>
        <taxon>Bacteria</taxon>
        <taxon>Pseudomonadati</taxon>
        <taxon>Bacteroidota</taxon>
        <taxon>Saprospiria</taxon>
        <taxon>Saprospirales</taxon>
        <taxon>Haliscomenobacteraceae</taxon>
        <taxon>Haliscomenobacter</taxon>
    </lineage>
</organism>
<gene>
    <name evidence="1" type="ordered locus">Halhy_5726</name>
</gene>
<dbReference type="KEGG" id="hhy:Halhy_5726"/>
<evidence type="ECO:0000313" key="1">
    <source>
        <dbReference type="EMBL" id="AEE53549.1"/>
    </source>
</evidence>
<keyword evidence="2" id="KW-1185">Reference proteome</keyword>
<reference key="2">
    <citation type="submission" date="2011-04" db="EMBL/GenBank/DDBJ databases">
        <title>Complete sequence of chromosome of Haliscomenobacter hydrossis DSM 1100.</title>
        <authorList>
            <consortium name="US DOE Joint Genome Institute (JGI-PGF)"/>
            <person name="Lucas S."/>
            <person name="Han J."/>
            <person name="Lapidus A."/>
            <person name="Bruce D."/>
            <person name="Goodwin L."/>
            <person name="Pitluck S."/>
            <person name="Peters L."/>
            <person name="Kyrpides N."/>
            <person name="Mavromatis K."/>
            <person name="Ivanova N."/>
            <person name="Ovchinnikova G."/>
            <person name="Pagani I."/>
            <person name="Daligault H."/>
            <person name="Detter J.C."/>
            <person name="Han C."/>
            <person name="Land M."/>
            <person name="Hauser L."/>
            <person name="Markowitz V."/>
            <person name="Cheng J.-F."/>
            <person name="Hugenholtz P."/>
            <person name="Woyke T."/>
            <person name="Wu D."/>
            <person name="Verbarg S."/>
            <person name="Frueling A."/>
            <person name="Brambilla E."/>
            <person name="Klenk H.-P."/>
            <person name="Eisen J.A."/>
        </authorList>
    </citation>
    <scope>NUCLEOTIDE SEQUENCE</scope>
    <source>
        <strain>DSM 1100</strain>
    </source>
</reference>
<accession>F4KVX4</accession>
<proteinExistence type="predicted"/>
<sequence length="303" mass="35133">MIILLGLGCTSCATILNPRYKSMSVFTKQPSKVIIRSDTLNTEENQVNFLISRSKDPLKIIVLTDTSRQTFQIASRNSFAYYLNIVYNYGLGMLIDCGSPKRYTYPRRIYLDSNWSKGFKTLPATHQGDVNFQVSFPYINSFIVQPFGENRKTNTGFWGLGVGVDYYHQDRQYLSLSLRTVSDFFFPVPAPVTYEGGQEFMSSNYLSLSNHHRIKRFDWGYGLSWIENKWGVDYYEDIPDPSLPLTNRKRHQAMGLEFSGYYFTGPSFHMGLIYRPSFVRLYTAPVFEYEHLISVDLAWKIRL</sequence>
<dbReference type="Proteomes" id="UP000008461">
    <property type="component" value="Chromosome"/>
</dbReference>
<dbReference type="AlphaFoldDB" id="F4KVX4"/>
<dbReference type="EMBL" id="CP002691">
    <property type="protein sequence ID" value="AEE53549.1"/>
    <property type="molecule type" value="Genomic_DNA"/>
</dbReference>
<dbReference type="eggNOG" id="ENOG5033FV0">
    <property type="taxonomic scope" value="Bacteria"/>
</dbReference>
<dbReference type="HOGENOM" id="CLU_965906_0_0_10"/>
<reference evidence="1 2" key="1">
    <citation type="journal article" date="2011" name="Stand. Genomic Sci.">
        <title>Complete genome sequence of Haliscomenobacter hydrossis type strain (O).</title>
        <authorList>
            <consortium name="US DOE Joint Genome Institute (JGI-PGF)"/>
            <person name="Daligault H."/>
            <person name="Lapidus A."/>
            <person name="Zeytun A."/>
            <person name="Nolan M."/>
            <person name="Lucas S."/>
            <person name="Del Rio T.G."/>
            <person name="Tice H."/>
            <person name="Cheng J.F."/>
            <person name="Tapia R."/>
            <person name="Han C."/>
            <person name="Goodwin L."/>
            <person name="Pitluck S."/>
            <person name="Liolios K."/>
            <person name="Pagani I."/>
            <person name="Ivanova N."/>
            <person name="Huntemann M."/>
            <person name="Mavromatis K."/>
            <person name="Mikhailova N."/>
            <person name="Pati A."/>
            <person name="Chen A."/>
            <person name="Palaniappan K."/>
            <person name="Land M."/>
            <person name="Hauser L."/>
            <person name="Brambilla E.M."/>
            <person name="Rohde M."/>
            <person name="Verbarg S."/>
            <person name="Goker M."/>
            <person name="Bristow J."/>
            <person name="Eisen J.A."/>
            <person name="Markowitz V."/>
            <person name="Hugenholtz P."/>
            <person name="Kyrpides N.C."/>
            <person name="Klenk H.P."/>
            <person name="Woyke T."/>
        </authorList>
    </citation>
    <scope>NUCLEOTIDE SEQUENCE [LARGE SCALE GENOMIC DNA]</scope>
    <source>
        <strain evidence="2">ATCC 27775 / DSM 1100 / LMG 10767 / O</strain>
    </source>
</reference>
<name>F4KVX4_HALH1</name>
<protein>
    <submittedName>
        <fullName evidence="1">Uncharacterized protein</fullName>
    </submittedName>
</protein>